<dbReference type="NCBIfam" id="NF007297">
    <property type="entry name" value="PRK09775.1"/>
    <property type="match status" value="1"/>
</dbReference>
<comment type="similarity">
    <text evidence="1">Belongs to the HipA Ser/Thr kinase family.</text>
</comment>
<evidence type="ECO:0000259" key="4">
    <source>
        <dbReference type="Pfam" id="PF07804"/>
    </source>
</evidence>
<dbReference type="GO" id="GO:0004674">
    <property type="term" value="F:protein serine/threonine kinase activity"/>
    <property type="evidence" value="ECO:0007669"/>
    <property type="project" value="TreeGrafter"/>
</dbReference>
<evidence type="ECO:0000256" key="3">
    <source>
        <dbReference type="ARBA" id="ARBA00022777"/>
    </source>
</evidence>
<feature type="domain" description="HTH iclR-type" evidence="5">
    <location>
        <begin position="15"/>
        <end position="45"/>
    </location>
</feature>
<keyword evidence="3" id="KW-0418">Kinase</keyword>
<keyword evidence="7" id="KW-1185">Reference proteome</keyword>
<dbReference type="GO" id="GO:0005829">
    <property type="term" value="C:cytosol"/>
    <property type="evidence" value="ECO:0007669"/>
    <property type="project" value="TreeGrafter"/>
</dbReference>
<dbReference type="Gene3D" id="1.10.10.10">
    <property type="entry name" value="Winged helix-like DNA-binding domain superfamily/Winged helix DNA-binding domain"/>
    <property type="match status" value="1"/>
</dbReference>
<evidence type="ECO:0000256" key="1">
    <source>
        <dbReference type="ARBA" id="ARBA00010164"/>
    </source>
</evidence>
<dbReference type="PANTHER" id="PTHR37419:SF8">
    <property type="entry name" value="TOXIN YJJJ"/>
    <property type="match status" value="1"/>
</dbReference>
<dbReference type="InterPro" id="IPR012893">
    <property type="entry name" value="HipA-like_C"/>
</dbReference>
<dbReference type="AlphaFoldDB" id="A0A178IIA7"/>
<dbReference type="InterPro" id="IPR005471">
    <property type="entry name" value="Tscrpt_reg_IclR_N"/>
</dbReference>
<comment type="caution">
    <text evidence="6">The sequence shown here is derived from an EMBL/GenBank/DDBJ whole genome shotgun (WGS) entry which is preliminary data.</text>
</comment>
<protein>
    <submittedName>
        <fullName evidence="6">Uncharacterized protein</fullName>
    </submittedName>
</protein>
<evidence type="ECO:0000313" key="7">
    <source>
        <dbReference type="Proteomes" id="UP000078486"/>
    </source>
</evidence>
<accession>A0A178IIA7</accession>
<dbReference type="Pfam" id="PF07804">
    <property type="entry name" value="HipA_C"/>
    <property type="match status" value="1"/>
</dbReference>
<dbReference type="GO" id="GO:0006355">
    <property type="term" value="P:regulation of DNA-templated transcription"/>
    <property type="evidence" value="ECO:0007669"/>
    <property type="project" value="InterPro"/>
</dbReference>
<dbReference type="InterPro" id="IPR036388">
    <property type="entry name" value="WH-like_DNA-bd_sf"/>
</dbReference>
<evidence type="ECO:0000256" key="2">
    <source>
        <dbReference type="ARBA" id="ARBA00022679"/>
    </source>
</evidence>
<dbReference type="GO" id="GO:0003677">
    <property type="term" value="F:DNA binding"/>
    <property type="evidence" value="ECO:0007669"/>
    <property type="project" value="InterPro"/>
</dbReference>
<dbReference type="CDD" id="cd00090">
    <property type="entry name" value="HTH_ARSR"/>
    <property type="match status" value="1"/>
</dbReference>
<proteinExistence type="inferred from homology"/>
<evidence type="ECO:0000259" key="5">
    <source>
        <dbReference type="Pfam" id="PF09339"/>
    </source>
</evidence>
<gene>
    <name evidence="6" type="ORF">AW736_09070</name>
</gene>
<dbReference type="InterPro" id="IPR011991">
    <property type="entry name" value="ArsR-like_HTH"/>
</dbReference>
<dbReference type="Proteomes" id="UP000078486">
    <property type="component" value="Unassembled WGS sequence"/>
</dbReference>
<sequence>MPRNRNQEFAKLRAFLAACGEATALEIAEEFGVSRPTVSRLLASLGDEVTMIGAARQARYSLRRELGKIGREWPLFRVDEQGAVNPAGTLQAVQNGFRLSPVPPILRKDYGDGFFADFPFIFADVQPQGFLGRVQARQVAASLGVPVDPREWTSAHILAYLVTSGHDIPGNLVVGAEMAEQIRRAGTGVIADDLHTIIDHKEREVRYPELADRIIRGETFGSSAGGEQPKFACWVMDEGNLPRAVIVKFSPDTKSATETGQRWADLLLAEFHALEILRANGIVTPVARIVDAGFRRFLEITRYDRIGGRGRRGLISLANVEAGLLDGKINTWVDAARQMEADGLLNGADAQTICRLWCFGTLIGNSDMHFGNLSLWWHDKAPLALAPIYDMLPMIFAPSTQGEIVERPFPIPNRDAAPAEDWAVATRWAVAFWSAVVADLRFSETFRGLAANALERVSAPVEAVQAPPAVGDGGAFASFAIRFPHVAQALTDQKKKTNLRLEPDPEGRAELRRELQKINSTNLNLAPVVRDLLDGRLEPAEFADFGLRSYLYLGTGDAVRAFAGQMWADVLGQWDEADRKAFLQAIIGRRQDIFEALDFVAESFRRVPFTAEVMRPWLAHARERLGNDLYQRGYWRSVENFVAHSPEEAVRVVAQWLDGRPSDLELGILSRVLAWLRASASKSEAVQAAVAALDARVRAKGRSDWRAVYLDSFALITNAPVLTEKCALELRDEIAGEGAAELTAWCHVLCSIALADRFSWPWVRREMLAAAETVTPDGKYWLVVASTSAWEQTGDTGEMTRRDWEQVLTATLPFETKHKGLWNRLESFLRDVSERTPERIIPLVDAIIAKAGPVWLAVMSETEAESFLANLRTRELHESLATHLLLSADTTARQIGLFIFARTFVPRLAPEALAAAGPAKQEIIFREAQATIIDATALGRLHISLAQVVGGWEAVRQEDFQAEVVHQALSTSAYRDTIGDAVAVWPKFRDVLAKVEDLWKKLQAVSQSAALQMRVPGYDRAVGMFHRRFTREISRQAAERSIFSQVVKHVHLMYGQRWRVMREQGLSDASALQATSHNFEIPRMEFVDPEGLNWKRLEARHRLRELEGGQT</sequence>
<evidence type="ECO:0000313" key="6">
    <source>
        <dbReference type="EMBL" id="OAM88925.1"/>
    </source>
</evidence>
<dbReference type="InterPro" id="IPR052028">
    <property type="entry name" value="HipA_Ser/Thr_kinase"/>
</dbReference>
<dbReference type="Pfam" id="PF09339">
    <property type="entry name" value="HTH_IclR"/>
    <property type="match status" value="1"/>
</dbReference>
<dbReference type="OrthoDB" id="8555656at2"/>
<organism evidence="6 7">
    <name type="scientific">Termitidicoccus mucosus</name>
    <dbReference type="NCBI Taxonomy" id="1184151"/>
    <lineage>
        <taxon>Bacteria</taxon>
        <taxon>Pseudomonadati</taxon>
        <taxon>Verrucomicrobiota</taxon>
        <taxon>Opitutia</taxon>
        <taxon>Opitutales</taxon>
        <taxon>Opitutaceae</taxon>
        <taxon>Termitidicoccus</taxon>
    </lineage>
</organism>
<keyword evidence="2" id="KW-0808">Transferase</keyword>
<dbReference type="STRING" id="1184151.AW736_09070"/>
<dbReference type="EMBL" id="LRRQ01000113">
    <property type="protein sequence ID" value="OAM88925.1"/>
    <property type="molecule type" value="Genomic_DNA"/>
</dbReference>
<name>A0A178IIA7_9BACT</name>
<dbReference type="PANTHER" id="PTHR37419">
    <property type="entry name" value="SERINE/THREONINE-PROTEIN KINASE TOXIN HIPA"/>
    <property type="match status" value="1"/>
</dbReference>
<reference evidence="6 7" key="1">
    <citation type="submission" date="2016-01" db="EMBL/GenBank/DDBJ databases">
        <title>High potential of lignocellulose degradation of a new Verrucomicrobia species.</title>
        <authorList>
            <person name="Wang Y."/>
            <person name="Shi Y."/>
            <person name="Qiu Z."/>
            <person name="Liu S."/>
            <person name="Yang H."/>
        </authorList>
    </citation>
    <scope>NUCLEOTIDE SEQUENCE [LARGE SCALE GENOMIC DNA]</scope>
    <source>
        <strain evidence="6 7">TSB47</strain>
    </source>
</reference>
<feature type="domain" description="HipA-like C-terminal" evidence="4">
    <location>
        <begin position="222"/>
        <end position="398"/>
    </location>
</feature>
<dbReference type="RefSeq" id="WP_068769986.1">
    <property type="nucleotide sequence ID" value="NZ_CP109796.1"/>
</dbReference>